<evidence type="ECO:0000313" key="4">
    <source>
        <dbReference type="Proteomes" id="UP001597510"/>
    </source>
</evidence>
<keyword evidence="1" id="KW-0802">TPR repeat</keyword>
<accession>A0ABW5J7H7</accession>
<dbReference type="Proteomes" id="UP001597510">
    <property type="component" value="Unassembled WGS sequence"/>
</dbReference>
<feature type="repeat" description="TPR" evidence="1">
    <location>
        <begin position="95"/>
        <end position="128"/>
    </location>
</feature>
<name>A0ABW5J7H7_9BACT</name>
<organism evidence="3 4">
    <name type="scientific">Emticicia soli</name>
    <dbReference type="NCBI Taxonomy" id="2027878"/>
    <lineage>
        <taxon>Bacteria</taxon>
        <taxon>Pseudomonadati</taxon>
        <taxon>Bacteroidota</taxon>
        <taxon>Cytophagia</taxon>
        <taxon>Cytophagales</taxon>
        <taxon>Leadbetterellaceae</taxon>
        <taxon>Emticicia</taxon>
    </lineage>
</organism>
<reference evidence="4" key="1">
    <citation type="journal article" date="2019" name="Int. J. Syst. Evol. Microbiol.">
        <title>The Global Catalogue of Microorganisms (GCM) 10K type strain sequencing project: providing services to taxonomists for standard genome sequencing and annotation.</title>
        <authorList>
            <consortium name="The Broad Institute Genomics Platform"/>
            <consortium name="The Broad Institute Genome Sequencing Center for Infectious Disease"/>
            <person name="Wu L."/>
            <person name="Ma J."/>
        </authorList>
    </citation>
    <scope>NUCLEOTIDE SEQUENCE [LARGE SCALE GENOMIC DNA]</scope>
    <source>
        <strain evidence="4">KCTC 52344</strain>
    </source>
</reference>
<dbReference type="RefSeq" id="WP_340237090.1">
    <property type="nucleotide sequence ID" value="NZ_JBBEWC010000007.1"/>
</dbReference>
<dbReference type="InterPro" id="IPR011990">
    <property type="entry name" value="TPR-like_helical_dom_sf"/>
</dbReference>
<protein>
    <submittedName>
        <fullName evidence="3">Tetratricopeptide repeat protein</fullName>
    </submittedName>
</protein>
<dbReference type="EMBL" id="JBHULC010000009">
    <property type="protein sequence ID" value="MFD2521312.1"/>
    <property type="molecule type" value="Genomic_DNA"/>
</dbReference>
<gene>
    <name evidence="3" type="ORF">ACFSR2_10475</name>
</gene>
<feature type="repeat" description="TPR" evidence="1">
    <location>
        <begin position="59"/>
        <end position="92"/>
    </location>
</feature>
<comment type="caution">
    <text evidence="3">The sequence shown here is derived from an EMBL/GenBank/DDBJ whole genome shotgun (WGS) entry which is preliminary data.</text>
</comment>
<sequence length="219" mass="25535">MNTWFYYIVLFFLSIRTLTNVSERNRLKIEAGAAFMKKNYALARDKYQNLASISFNLEPEARLNMAHAYFFTQDTSRALQEYKRLLRVSDEEIFTGALIQIGVINAMQNDSATALKLFKEALQKNPANLTARYNYELLKKRLPDTNPPPPPPQYQDEQEQNSETVQSEEKKDDLQSVNPEKMSREKALQILEAMKTNELQYNPQRKDANKKNAKNEKDW</sequence>
<dbReference type="Gene3D" id="1.25.40.10">
    <property type="entry name" value="Tetratricopeptide repeat domain"/>
    <property type="match status" value="1"/>
</dbReference>
<dbReference type="SUPFAM" id="SSF48452">
    <property type="entry name" value="TPR-like"/>
    <property type="match status" value="1"/>
</dbReference>
<evidence type="ECO:0000256" key="2">
    <source>
        <dbReference type="SAM" id="MobiDB-lite"/>
    </source>
</evidence>
<evidence type="ECO:0000313" key="3">
    <source>
        <dbReference type="EMBL" id="MFD2521312.1"/>
    </source>
</evidence>
<feature type="compositionally biased region" description="Basic and acidic residues" evidence="2">
    <location>
        <begin position="204"/>
        <end position="219"/>
    </location>
</feature>
<evidence type="ECO:0000256" key="1">
    <source>
        <dbReference type="PROSITE-ProRule" id="PRU00339"/>
    </source>
</evidence>
<dbReference type="InterPro" id="IPR019734">
    <property type="entry name" value="TPR_rpt"/>
</dbReference>
<proteinExistence type="predicted"/>
<dbReference type="PROSITE" id="PS50005">
    <property type="entry name" value="TPR"/>
    <property type="match status" value="2"/>
</dbReference>
<feature type="region of interest" description="Disordered" evidence="2">
    <location>
        <begin position="140"/>
        <end position="219"/>
    </location>
</feature>
<dbReference type="SMART" id="SM00028">
    <property type="entry name" value="TPR"/>
    <property type="match status" value="2"/>
</dbReference>
<keyword evidence="4" id="KW-1185">Reference proteome</keyword>